<dbReference type="OrthoDB" id="2408877at2759"/>
<gene>
    <name evidence="4" type="ORF">M422DRAFT_263560</name>
</gene>
<dbReference type="AlphaFoldDB" id="A0A0C9UYT6"/>
<organism evidence="4 5">
    <name type="scientific">Sphaerobolus stellatus (strain SS14)</name>
    <dbReference type="NCBI Taxonomy" id="990650"/>
    <lineage>
        <taxon>Eukaryota</taxon>
        <taxon>Fungi</taxon>
        <taxon>Dikarya</taxon>
        <taxon>Basidiomycota</taxon>
        <taxon>Agaricomycotina</taxon>
        <taxon>Agaricomycetes</taxon>
        <taxon>Phallomycetidae</taxon>
        <taxon>Geastrales</taxon>
        <taxon>Sphaerobolaceae</taxon>
        <taxon>Sphaerobolus</taxon>
    </lineage>
</organism>
<sequence length="259" mass="29402">MPIEHQVAITLFRFGHYGNAAAIQKVALWAGVGVGTVVDCTKQVMQAVCSDDFRKSAIKWPDAEERLFENSWYDRKSNYSLNVQLISTPNLMIIDYGVGLPGSQYDATAWKETRVPREHDSLLEPDEWIWADTAYPLERWCQAPYKKPEKYLPGNNTFNYHSSLRGLRIQIKSSHHIKIATLWVISCVTLHCFAMQHEAASDPSSDEFYQEGVQIVEGERSDMAARQDAQEVSNGCDGDAEGKKFREVLKRKLLSSINQ</sequence>
<evidence type="ECO:0000313" key="4">
    <source>
        <dbReference type="EMBL" id="KIJ34417.1"/>
    </source>
</evidence>
<dbReference type="EMBL" id="KN837200">
    <property type="protein sequence ID" value="KIJ34417.1"/>
    <property type="molecule type" value="Genomic_DNA"/>
</dbReference>
<protein>
    <recommendedName>
        <fullName evidence="3">DDE Tnp4 domain-containing protein</fullName>
    </recommendedName>
</protein>
<reference evidence="4 5" key="1">
    <citation type="submission" date="2014-06" db="EMBL/GenBank/DDBJ databases">
        <title>Evolutionary Origins and Diversification of the Mycorrhizal Mutualists.</title>
        <authorList>
            <consortium name="DOE Joint Genome Institute"/>
            <consortium name="Mycorrhizal Genomics Consortium"/>
            <person name="Kohler A."/>
            <person name="Kuo A."/>
            <person name="Nagy L.G."/>
            <person name="Floudas D."/>
            <person name="Copeland A."/>
            <person name="Barry K.W."/>
            <person name="Cichocki N."/>
            <person name="Veneault-Fourrey C."/>
            <person name="LaButti K."/>
            <person name="Lindquist E.A."/>
            <person name="Lipzen A."/>
            <person name="Lundell T."/>
            <person name="Morin E."/>
            <person name="Murat C."/>
            <person name="Riley R."/>
            <person name="Ohm R."/>
            <person name="Sun H."/>
            <person name="Tunlid A."/>
            <person name="Henrissat B."/>
            <person name="Grigoriev I.V."/>
            <person name="Hibbett D.S."/>
            <person name="Martin F."/>
        </authorList>
    </citation>
    <scope>NUCLEOTIDE SEQUENCE [LARGE SCALE GENOMIC DNA]</scope>
    <source>
        <strain evidence="4 5">SS14</strain>
    </source>
</reference>
<name>A0A0C9UYT6_SPHS4</name>
<dbReference type="Proteomes" id="UP000054279">
    <property type="component" value="Unassembled WGS sequence"/>
</dbReference>
<dbReference type="GO" id="GO:0046872">
    <property type="term" value="F:metal ion binding"/>
    <property type="evidence" value="ECO:0007669"/>
    <property type="project" value="UniProtKB-KW"/>
</dbReference>
<evidence type="ECO:0000256" key="2">
    <source>
        <dbReference type="ARBA" id="ARBA00022723"/>
    </source>
</evidence>
<evidence type="ECO:0000256" key="1">
    <source>
        <dbReference type="ARBA" id="ARBA00001968"/>
    </source>
</evidence>
<dbReference type="HOGENOM" id="CLU_018552_2_1_1"/>
<accession>A0A0C9UYT6</accession>
<dbReference type="Pfam" id="PF13359">
    <property type="entry name" value="DDE_Tnp_4"/>
    <property type="match status" value="1"/>
</dbReference>
<keyword evidence="2" id="KW-0479">Metal-binding</keyword>
<keyword evidence="5" id="KW-1185">Reference proteome</keyword>
<comment type="cofactor">
    <cofactor evidence="1">
        <name>a divalent metal cation</name>
        <dbReference type="ChEBI" id="CHEBI:60240"/>
    </cofactor>
</comment>
<evidence type="ECO:0000259" key="3">
    <source>
        <dbReference type="Pfam" id="PF13359"/>
    </source>
</evidence>
<dbReference type="InterPro" id="IPR027806">
    <property type="entry name" value="HARBI1_dom"/>
</dbReference>
<evidence type="ECO:0000313" key="5">
    <source>
        <dbReference type="Proteomes" id="UP000054279"/>
    </source>
</evidence>
<feature type="domain" description="DDE Tnp4" evidence="3">
    <location>
        <begin position="68"/>
        <end position="162"/>
    </location>
</feature>
<proteinExistence type="predicted"/>